<protein>
    <submittedName>
        <fullName evidence="2">Tripartite motif-containing protein 45</fullName>
    </submittedName>
</protein>
<name>K1PSD6_MAGGI</name>
<feature type="domain" description="B box-type" evidence="1">
    <location>
        <begin position="8"/>
        <end position="53"/>
    </location>
</feature>
<dbReference type="InterPro" id="IPR000315">
    <property type="entry name" value="Znf_B-box"/>
</dbReference>
<dbReference type="SUPFAM" id="SSF57845">
    <property type="entry name" value="B-box zinc-binding domain"/>
    <property type="match status" value="1"/>
</dbReference>
<dbReference type="GO" id="GO:0005654">
    <property type="term" value="C:nucleoplasm"/>
    <property type="evidence" value="ECO:0007669"/>
    <property type="project" value="TreeGrafter"/>
</dbReference>
<dbReference type="GO" id="GO:0008270">
    <property type="term" value="F:zinc ion binding"/>
    <property type="evidence" value="ECO:0007669"/>
    <property type="project" value="InterPro"/>
</dbReference>
<dbReference type="Pfam" id="PF00643">
    <property type="entry name" value="zf-B_box"/>
    <property type="match status" value="1"/>
</dbReference>
<dbReference type="SMART" id="SM00336">
    <property type="entry name" value="BBOX"/>
    <property type="match status" value="2"/>
</dbReference>
<dbReference type="GO" id="GO:0061630">
    <property type="term" value="F:ubiquitin protein ligase activity"/>
    <property type="evidence" value="ECO:0007669"/>
    <property type="project" value="TreeGrafter"/>
</dbReference>
<sequence>MASRDEAQHLVECDLCQQPVSFFCRRCGVSLCDPCVPIHLRVKSKNGYDIVDYTSKDDDDTSHCDSHPQNDCSAYCKTCDAPICILCVSIKHKSHEMSELSDKIEELLKVITRENDRLQSSKHDLERVFDHMTKLLSPIPSIYKKKKDEVTARGEEWHKQIKKTMKKLHQELDDMQKEHKVVLLKQKKEFEKLIGKLNEINRKTRKLQKSKNITEMQTFVPVIQKQETLSEFSQYSFPT</sequence>
<evidence type="ECO:0000313" key="2">
    <source>
        <dbReference type="EMBL" id="EKC21789.1"/>
    </source>
</evidence>
<dbReference type="Gene3D" id="3.30.160.60">
    <property type="entry name" value="Classic Zinc Finger"/>
    <property type="match status" value="1"/>
</dbReference>
<reference evidence="2" key="1">
    <citation type="journal article" date="2012" name="Nature">
        <title>The oyster genome reveals stress adaptation and complexity of shell formation.</title>
        <authorList>
            <person name="Zhang G."/>
            <person name="Fang X."/>
            <person name="Guo X."/>
            <person name="Li L."/>
            <person name="Luo R."/>
            <person name="Xu F."/>
            <person name="Yang P."/>
            <person name="Zhang L."/>
            <person name="Wang X."/>
            <person name="Qi H."/>
            <person name="Xiong Z."/>
            <person name="Que H."/>
            <person name="Xie Y."/>
            <person name="Holland P.W."/>
            <person name="Paps J."/>
            <person name="Zhu Y."/>
            <person name="Wu F."/>
            <person name="Chen Y."/>
            <person name="Wang J."/>
            <person name="Peng C."/>
            <person name="Meng J."/>
            <person name="Yang L."/>
            <person name="Liu J."/>
            <person name="Wen B."/>
            <person name="Zhang N."/>
            <person name="Huang Z."/>
            <person name="Zhu Q."/>
            <person name="Feng Y."/>
            <person name="Mount A."/>
            <person name="Hedgecock D."/>
            <person name="Xu Z."/>
            <person name="Liu Y."/>
            <person name="Domazet-Loso T."/>
            <person name="Du Y."/>
            <person name="Sun X."/>
            <person name="Zhang S."/>
            <person name="Liu B."/>
            <person name="Cheng P."/>
            <person name="Jiang X."/>
            <person name="Li J."/>
            <person name="Fan D."/>
            <person name="Wang W."/>
            <person name="Fu W."/>
            <person name="Wang T."/>
            <person name="Wang B."/>
            <person name="Zhang J."/>
            <person name="Peng Z."/>
            <person name="Li Y."/>
            <person name="Li N."/>
            <person name="Wang J."/>
            <person name="Chen M."/>
            <person name="He Y."/>
            <person name="Tan F."/>
            <person name="Song X."/>
            <person name="Zheng Q."/>
            <person name="Huang R."/>
            <person name="Yang H."/>
            <person name="Du X."/>
            <person name="Chen L."/>
            <person name="Yang M."/>
            <person name="Gaffney P.M."/>
            <person name="Wang S."/>
            <person name="Luo L."/>
            <person name="She Z."/>
            <person name="Ming Y."/>
            <person name="Huang W."/>
            <person name="Zhang S."/>
            <person name="Huang B."/>
            <person name="Zhang Y."/>
            <person name="Qu T."/>
            <person name="Ni P."/>
            <person name="Miao G."/>
            <person name="Wang J."/>
            <person name="Wang Q."/>
            <person name="Steinberg C.E."/>
            <person name="Wang H."/>
            <person name="Li N."/>
            <person name="Qian L."/>
            <person name="Zhang G."/>
            <person name="Li Y."/>
            <person name="Yang H."/>
            <person name="Liu X."/>
            <person name="Wang J."/>
            <person name="Yin Y."/>
            <person name="Wang J."/>
        </authorList>
    </citation>
    <scope>NUCLEOTIDE SEQUENCE [LARGE SCALE GENOMIC DNA]</scope>
    <source>
        <strain evidence="2">05x7-T-G4-1.051#20</strain>
    </source>
</reference>
<proteinExistence type="predicted"/>
<gene>
    <name evidence="2" type="ORF">CGI_10003334</name>
</gene>
<dbReference type="InterPro" id="IPR047153">
    <property type="entry name" value="TRIM45/56/19-like"/>
</dbReference>
<dbReference type="PANTHER" id="PTHR25462:SF305">
    <property type="entry name" value="RING-TYPE DOMAIN-CONTAINING PROTEIN"/>
    <property type="match status" value="1"/>
</dbReference>
<dbReference type="EMBL" id="JH818358">
    <property type="protein sequence ID" value="EKC21789.1"/>
    <property type="molecule type" value="Genomic_DNA"/>
</dbReference>
<dbReference type="AlphaFoldDB" id="K1PSD6"/>
<dbReference type="PANTHER" id="PTHR25462">
    <property type="entry name" value="BONUS, ISOFORM C-RELATED"/>
    <property type="match status" value="1"/>
</dbReference>
<organism evidence="2">
    <name type="scientific">Magallana gigas</name>
    <name type="common">Pacific oyster</name>
    <name type="synonym">Crassostrea gigas</name>
    <dbReference type="NCBI Taxonomy" id="29159"/>
    <lineage>
        <taxon>Eukaryota</taxon>
        <taxon>Metazoa</taxon>
        <taxon>Spiralia</taxon>
        <taxon>Lophotrochozoa</taxon>
        <taxon>Mollusca</taxon>
        <taxon>Bivalvia</taxon>
        <taxon>Autobranchia</taxon>
        <taxon>Pteriomorphia</taxon>
        <taxon>Ostreida</taxon>
        <taxon>Ostreoidea</taxon>
        <taxon>Ostreidae</taxon>
        <taxon>Magallana</taxon>
    </lineage>
</organism>
<evidence type="ECO:0000259" key="1">
    <source>
        <dbReference type="PROSITE" id="PS50119"/>
    </source>
</evidence>
<accession>K1PSD6</accession>
<dbReference type="InParanoid" id="K1PSD6"/>
<dbReference type="PROSITE" id="PS50119">
    <property type="entry name" value="ZF_BBOX"/>
    <property type="match status" value="2"/>
</dbReference>
<feature type="domain" description="B box-type" evidence="1">
    <location>
        <begin position="59"/>
        <end position="100"/>
    </location>
</feature>
<dbReference type="HOGENOM" id="CLU_066946_0_0_1"/>